<dbReference type="Proteomes" id="UP000535511">
    <property type="component" value="Unassembled WGS sequence"/>
</dbReference>
<dbReference type="GO" id="GO:0009103">
    <property type="term" value="P:lipopolysaccharide biosynthetic process"/>
    <property type="evidence" value="ECO:0007669"/>
    <property type="project" value="TreeGrafter"/>
</dbReference>
<accession>A0A7Y9E5K5</accession>
<protein>
    <submittedName>
        <fullName evidence="3">Peptidoglycan/LPS O-acetylase OafA/YrhL</fullName>
    </submittedName>
</protein>
<feature type="transmembrane region" description="Helical" evidence="1">
    <location>
        <begin position="340"/>
        <end position="365"/>
    </location>
</feature>
<keyword evidence="4" id="KW-1185">Reference proteome</keyword>
<dbReference type="EMBL" id="JACCBG010000001">
    <property type="protein sequence ID" value="NYD41550.1"/>
    <property type="molecule type" value="Genomic_DNA"/>
</dbReference>
<feature type="transmembrane region" description="Helical" evidence="1">
    <location>
        <begin position="178"/>
        <end position="195"/>
    </location>
</feature>
<organism evidence="3 4">
    <name type="scientific">Nocardioides panaciterrulae</name>
    <dbReference type="NCBI Taxonomy" id="661492"/>
    <lineage>
        <taxon>Bacteria</taxon>
        <taxon>Bacillati</taxon>
        <taxon>Actinomycetota</taxon>
        <taxon>Actinomycetes</taxon>
        <taxon>Propionibacteriales</taxon>
        <taxon>Nocardioidaceae</taxon>
        <taxon>Nocardioides</taxon>
    </lineage>
</organism>
<evidence type="ECO:0000256" key="1">
    <source>
        <dbReference type="SAM" id="Phobius"/>
    </source>
</evidence>
<keyword evidence="1" id="KW-0812">Transmembrane</keyword>
<dbReference type="GO" id="GO:0016020">
    <property type="term" value="C:membrane"/>
    <property type="evidence" value="ECO:0007669"/>
    <property type="project" value="TreeGrafter"/>
</dbReference>
<dbReference type="RefSeq" id="WP_179663281.1">
    <property type="nucleotide sequence ID" value="NZ_JACCBG010000001.1"/>
</dbReference>
<feature type="transmembrane region" description="Helical" evidence="1">
    <location>
        <begin position="207"/>
        <end position="226"/>
    </location>
</feature>
<evidence type="ECO:0000313" key="3">
    <source>
        <dbReference type="EMBL" id="NYD41550.1"/>
    </source>
</evidence>
<evidence type="ECO:0000259" key="2">
    <source>
        <dbReference type="Pfam" id="PF01757"/>
    </source>
</evidence>
<evidence type="ECO:0000313" key="4">
    <source>
        <dbReference type="Proteomes" id="UP000535511"/>
    </source>
</evidence>
<feature type="transmembrane region" description="Helical" evidence="1">
    <location>
        <begin position="137"/>
        <end position="158"/>
    </location>
</feature>
<comment type="caution">
    <text evidence="3">The sequence shown here is derived from an EMBL/GenBank/DDBJ whole genome shotgun (WGS) entry which is preliminary data.</text>
</comment>
<dbReference type="InterPro" id="IPR050879">
    <property type="entry name" value="Acyltransferase_3"/>
</dbReference>
<reference evidence="3 4" key="1">
    <citation type="submission" date="2020-07" db="EMBL/GenBank/DDBJ databases">
        <title>Sequencing the genomes of 1000 actinobacteria strains.</title>
        <authorList>
            <person name="Klenk H.-P."/>
        </authorList>
    </citation>
    <scope>NUCLEOTIDE SEQUENCE [LARGE SCALE GENOMIC DNA]</scope>
    <source>
        <strain evidence="3 4">DSM 21350</strain>
    </source>
</reference>
<keyword evidence="1" id="KW-0472">Membrane</keyword>
<name>A0A7Y9E5K5_9ACTN</name>
<dbReference type="GO" id="GO:0016747">
    <property type="term" value="F:acyltransferase activity, transferring groups other than amino-acyl groups"/>
    <property type="evidence" value="ECO:0007669"/>
    <property type="project" value="InterPro"/>
</dbReference>
<feature type="transmembrane region" description="Helical" evidence="1">
    <location>
        <begin position="49"/>
        <end position="66"/>
    </location>
</feature>
<sequence>MSFSDRSFPTLNAVRAIGALMVVLTHAAFNTGQINHGWTGAALARLDFGVTLFFVLSGFLLSRPYFLTRALGRPWPSTRHFLWKRALRILPLYWAVVVLSLWLDPVNDDADWRDWLTHLTLTQLYRHDLLASSLTQMWSLCTEVAFYLLLPLVCLLLVRGGRRADGLHLPSVYRRAGVLALLGLVWQVLAAQVPGHEGHYAQWLPGYLPWFLVGVCFAALSASLAVDPRPHPVERLGHDLVGCWVLAAAVFAIAWSPVAGPRTLLTPGGWEAGSKLVLYTIAGAFFLLPLVFGPERDGWARTRLSGPVPVWLGDISYGVFALHMFFLNLVFRVLDLQVFTGHFVAVVLGTLLLTLPVATASFYLFERRILRAKDIAPFARLDSGARPVRATVR</sequence>
<dbReference type="AlphaFoldDB" id="A0A7Y9E5K5"/>
<feature type="transmembrane region" description="Helical" evidence="1">
    <location>
        <begin position="12"/>
        <end position="29"/>
    </location>
</feature>
<gene>
    <name evidence="3" type="ORF">BJZ21_001633</name>
</gene>
<keyword evidence="1" id="KW-1133">Transmembrane helix</keyword>
<dbReference type="PANTHER" id="PTHR23028:SF53">
    <property type="entry name" value="ACYL_TRANSF_3 DOMAIN-CONTAINING PROTEIN"/>
    <property type="match status" value="1"/>
</dbReference>
<feature type="domain" description="Acyltransferase 3" evidence="2">
    <location>
        <begin position="11"/>
        <end position="357"/>
    </location>
</feature>
<proteinExistence type="predicted"/>
<dbReference type="Pfam" id="PF01757">
    <property type="entry name" value="Acyl_transf_3"/>
    <property type="match status" value="1"/>
</dbReference>
<feature type="transmembrane region" description="Helical" evidence="1">
    <location>
        <begin position="315"/>
        <end position="334"/>
    </location>
</feature>
<feature type="transmembrane region" description="Helical" evidence="1">
    <location>
        <begin position="238"/>
        <end position="256"/>
    </location>
</feature>
<dbReference type="PANTHER" id="PTHR23028">
    <property type="entry name" value="ACETYLTRANSFERASE"/>
    <property type="match status" value="1"/>
</dbReference>
<feature type="transmembrane region" description="Helical" evidence="1">
    <location>
        <begin position="86"/>
        <end position="103"/>
    </location>
</feature>
<dbReference type="InterPro" id="IPR002656">
    <property type="entry name" value="Acyl_transf_3_dom"/>
</dbReference>
<feature type="transmembrane region" description="Helical" evidence="1">
    <location>
        <begin position="276"/>
        <end position="294"/>
    </location>
</feature>